<dbReference type="Gene3D" id="2.60.200.20">
    <property type="match status" value="1"/>
</dbReference>
<accession>A0A2K1X638</accession>
<protein>
    <submittedName>
        <fullName evidence="4">Uncharacterized protein</fullName>
    </submittedName>
</protein>
<dbReference type="AlphaFoldDB" id="A0A2K1X638"/>
<keyword evidence="3" id="KW-0732">Signal</keyword>
<gene>
    <name evidence="4" type="ORF">POPTR_017G105900</name>
</gene>
<feature type="compositionally biased region" description="Polar residues" evidence="1">
    <location>
        <begin position="157"/>
        <end position="169"/>
    </location>
</feature>
<dbReference type="InterPro" id="IPR050923">
    <property type="entry name" value="Cell_Proc_Reg/RNA_Proc"/>
</dbReference>
<dbReference type="InParanoid" id="A0A2K1X638"/>
<keyword evidence="5" id="KW-1185">Reference proteome</keyword>
<feature type="chain" id="PRO_5014433851" evidence="3">
    <location>
        <begin position="17"/>
        <end position="169"/>
    </location>
</feature>
<proteinExistence type="predicted"/>
<dbReference type="EMBL" id="CM009306">
    <property type="protein sequence ID" value="PNS96255.1"/>
    <property type="molecule type" value="Genomic_DNA"/>
</dbReference>
<dbReference type="Proteomes" id="UP000006729">
    <property type="component" value="Chromosome 17"/>
</dbReference>
<keyword evidence="2" id="KW-0812">Transmembrane</keyword>
<keyword evidence="2" id="KW-0472">Membrane</keyword>
<keyword evidence="2" id="KW-1133">Transmembrane helix</keyword>
<feature type="transmembrane region" description="Helical" evidence="2">
    <location>
        <begin position="84"/>
        <end position="101"/>
    </location>
</feature>
<dbReference type="STRING" id="3694.A0A2K1X638"/>
<feature type="signal peptide" evidence="3">
    <location>
        <begin position="1"/>
        <end position="16"/>
    </location>
</feature>
<dbReference type="GO" id="GO:0003729">
    <property type="term" value="F:mRNA binding"/>
    <property type="evidence" value="ECO:0000318"/>
    <property type="project" value="GO_Central"/>
</dbReference>
<dbReference type="PANTHER" id="PTHR23308">
    <property type="entry name" value="NUCLEAR INHIBITOR OF PROTEIN PHOSPHATASE-1"/>
    <property type="match status" value="1"/>
</dbReference>
<name>A0A2K1X638_POPTR</name>
<evidence type="ECO:0000313" key="5">
    <source>
        <dbReference type="Proteomes" id="UP000006729"/>
    </source>
</evidence>
<organism evidence="4 5">
    <name type="scientific">Populus trichocarpa</name>
    <name type="common">Western balsam poplar</name>
    <name type="synonym">Populus balsamifera subsp. trichocarpa</name>
    <dbReference type="NCBI Taxonomy" id="3694"/>
    <lineage>
        <taxon>Eukaryota</taxon>
        <taxon>Viridiplantae</taxon>
        <taxon>Streptophyta</taxon>
        <taxon>Embryophyta</taxon>
        <taxon>Tracheophyta</taxon>
        <taxon>Spermatophyta</taxon>
        <taxon>Magnoliopsida</taxon>
        <taxon>eudicotyledons</taxon>
        <taxon>Gunneridae</taxon>
        <taxon>Pentapetalae</taxon>
        <taxon>rosids</taxon>
        <taxon>fabids</taxon>
        <taxon>Malpighiales</taxon>
        <taxon>Salicaceae</taxon>
        <taxon>Saliceae</taxon>
        <taxon>Populus</taxon>
    </lineage>
</organism>
<feature type="compositionally biased region" description="Basic and acidic residues" evidence="1">
    <location>
        <begin position="134"/>
        <end position="151"/>
    </location>
</feature>
<feature type="region of interest" description="Disordered" evidence="1">
    <location>
        <begin position="131"/>
        <end position="169"/>
    </location>
</feature>
<evidence type="ECO:0000256" key="3">
    <source>
        <dbReference type="SAM" id="SignalP"/>
    </source>
</evidence>
<reference evidence="4 5" key="1">
    <citation type="journal article" date="2006" name="Science">
        <title>The genome of black cottonwood, Populus trichocarpa (Torr. &amp; Gray).</title>
        <authorList>
            <person name="Tuskan G.A."/>
            <person name="Difazio S."/>
            <person name="Jansson S."/>
            <person name="Bohlmann J."/>
            <person name="Grigoriev I."/>
            <person name="Hellsten U."/>
            <person name="Putnam N."/>
            <person name="Ralph S."/>
            <person name="Rombauts S."/>
            <person name="Salamov A."/>
            <person name="Schein J."/>
            <person name="Sterck L."/>
            <person name="Aerts A."/>
            <person name="Bhalerao R.R."/>
            <person name="Bhalerao R.P."/>
            <person name="Blaudez D."/>
            <person name="Boerjan W."/>
            <person name="Brun A."/>
            <person name="Brunner A."/>
            <person name="Busov V."/>
            <person name="Campbell M."/>
            <person name="Carlson J."/>
            <person name="Chalot M."/>
            <person name="Chapman J."/>
            <person name="Chen G.L."/>
            <person name="Cooper D."/>
            <person name="Coutinho P.M."/>
            <person name="Couturier J."/>
            <person name="Covert S."/>
            <person name="Cronk Q."/>
            <person name="Cunningham R."/>
            <person name="Davis J."/>
            <person name="Degroeve S."/>
            <person name="Dejardin A."/>
            <person name="Depamphilis C."/>
            <person name="Detter J."/>
            <person name="Dirks B."/>
            <person name="Dubchak I."/>
            <person name="Duplessis S."/>
            <person name="Ehlting J."/>
            <person name="Ellis B."/>
            <person name="Gendler K."/>
            <person name="Goodstein D."/>
            <person name="Gribskov M."/>
            <person name="Grimwood J."/>
            <person name="Groover A."/>
            <person name="Gunter L."/>
            <person name="Hamberger B."/>
            <person name="Heinze B."/>
            <person name="Helariutta Y."/>
            <person name="Henrissat B."/>
            <person name="Holligan D."/>
            <person name="Holt R."/>
            <person name="Huang W."/>
            <person name="Islam-Faridi N."/>
            <person name="Jones S."/>
            <person name="Jones-Rhoades M."/>
            <person name="Jorgensen R."/>
            <person name="Joshi C."/>
            <person name="Kangasjarvi J."/>
            <person name="Karlsson J."/>
            <person name="Kelleher C."/>
            <person name="Kirkpatrick R."/>
            <person name="Kirst M."/>
            <person name="Kohler A."/>
            <person name="Kalluri U."/>
            <person name="Larimer F."/>
            <person name="Leebens-Mack J."/>
            <person name="Leple J.C."/>
            <person name="Locascio P."/>
            <person name="Lou Y."/>
            <person name="Lucas S."/>
            <person name="Martin F."/>
            <person name="Montanini B."/>
            <person name="Napoli C."/>
            <person name="Nelson D.R."/>
            <person name="Nelson C."/>
            <person name="Nieminen K."/>
            <person name="Nilsson O."/>
            <person name="Pereda V."/>
            <person name="Peter G."/>
            <person name="Philippe R."/>
            <person name="Pilate G."/>
            <person name="Poliakov A."/>
            <person name="Razumovskaya J."/>
            <person name="Richardson P."/>
            <person name="Rinaldi C."/>
            <person name="Ritland K."/>
            <person name="Rouze P."/>
            <person name="Ryaboy D."/>
            <person name="Schmutz J."/>
            <person name="Schrader J."/>
            <person name="Segerman B."/>
            <person name="Shin H."/>
            <person name="Siddiqui A."/>
            <person name="Sterky F."/>
            <person name="Terry A."/>
            <person name="Tsai C.J."/>
            <person name="Uberbacher E."/>
            <person name="Unneberg P."/>
            <person name="Vahala J."/>
            <person name="Wall K."/>
            <person name="Wessler S."/>
            <person name="Yang G."/>
            <person name="Yin T."/>
            <person name="Douglas C."/>
            <person name="Marra M."/>
            <person name="Sandberg G."/>
            <person name="Van de Peer Y."/>
            <person name="Rokhsar D."/>
        </authorList>
    </citation>
    <scope>NUCLEOTIDE SEQUENCE [LARGE SCALE GENOMIC DNA]</scope>
    <source>
        <strain evidence="5">cv. Nisqually</strain>
    </source>
</reference>
<evidence type="ECO:0000313" key="4">
    <source>
        <dbReference type="EMBL" id="PNS96255.1"/>
    </source>
</evidence>
<sequence length="169" mass="19131">MLFCCILSCFSFSVSQVEKRVYVALHVGDVIRFGHSSQLYIFQGPSDLMPLDDGDEVAWHTYKGQLTEKQEKTRDKIIKRRKKHFIIAAFVAHFLIFLSVLNKTVQLGKELSSLQSELGRILFLLKIADPSAEADQKRDSQVKDKKPDKAEVPVSATKKQPPTHGTTEK</sequence>
<evidence type="ECO:0000256" key="2">
    <source>
        <dbReference type="SAM" id="Phobius"/>
    </source>
</evidence>
<evidence type="ECO:0000256" key="1">
    <source>
        <dbReference type="SAM" id="MobiDB-lite"/>
    </source>
</evidence>